<dbReference type="SUPFAM" id="SSF55811">
    <property type="entry name" value="Nudix"/>
    <property type="match status" value="1"/>
</dbReference>
<gene>
    <name evidence="3" type="ORF">A3D25_04740</name>
</gene>
<accession>A0A1F5KHJ5</accession>
<dbReference type="InterPro" id="IPR020084">
    <property type="entry name" value="NUDIX_hydrolase_CS"/>
</dbReference>
<dbReference type="InterPro" id="IPR015797">
    <property type="entry name" value="NUDIX_hydrolase-like_dom_sf"/>
</dbReference>
<sequence>MRIPPEAKRVFKGIIFDVYQWPQKLFDGTETTFEMLKRVNTAEIIAVKDGKLCLTHQSQPNKADFYSVFGGRGEEEEDPLDTAKRELLEESGLSSDNWELFKEYQPLHKIDWSIYVYIAKDCKQVAAPRLDAGEQIEVMERTFEEFIDIVLSDKYWGNELVLDVLRMKDRGTLEQFKSKCLTTT</sequence>
<evidence type="ECO:0000259" key="2">
    <source>
        <dbReference type="PROSITE" id="PS51462"/>
    </source>
</evidence>
<dbReference type="PROSITE" id="PS00893">
    <property type="entry name" value="NUDIX_BOX"/>
    <property type="match status" value="1"/>
</dbReference>
<dbReference type="CDD" id="cd03424">
    <property type="entry name" value="NUDIX_ADPRase_Nudt5_UGPPase_Nudt14"/>
    <property type="match status" value="1"/>
</dbReference>
<dbReference type="GO" id="GO:0016787">
    <property type="term" value="F:hydrolase activity"/>
    <property type="evidence" value="ECO:0007669"/>
    <property type="project" value="UniProtKB-KW"/>
</dbReference>
<dbReference type="Proteomes" id="UP000177328">
    <property type="component" value="Unassembled WGS sequence"/>
</dbReference>
<organism evidence="3 4">
    <name type="scientific">Candidatus Daviesbacteria bacterium RIFCSPHIGHO2_02_FULL_43_12</name>
    <dbReference type="NCBI Taxonomy" id="1797776"/>
    <lineage>
        <taxon>Bacteria</taxon>
        <taxon>Candidatus Daviesiibacteriota</taxon>
    </lineage>
</organism>
<comment type="caution">
    <text evidence="3">The sequence shown here is derived from an EMBL/GenBank/DDBJ whole genome shotgun (WGS) entry which is preliminary data.</text>
</comment>
<evidence type="ECO:0000256" key="1">
    <source>
        <dbReference type="ARBA" id="ARBA00022801"/>
    </source>
</evidence>
<dbReference type="EMBL" id="MFDD01000014">
    <property type="protein sequence ID" value="OGE40081.1"/>
    <property type="molecule type" value="Genomic_DNA"/>
</dbReference>
<feature type="domain" description="Nudix hydrolase" evidence="2">
    <location>
        <begin position="36"/>
        <end position="165"/>
    </location>
</feature>
<dbReference type="AlphaFoldDB" id="A0A1F5KHJ5"/>
<protein>
    <recommendedName>
        <fullName evidence="2">Nudix hydrolase domain-containing protein</fullName>
    </recommendedName>
</protein>
<name>A0A1F5KHJ5_9BACT</name>
<dbReference type="InterPro" id="IPR000086">
    <property type="entry name" value="NUDIX_hydrolase_dom"/>
</dbReference>
<dbReference type="Gene3D" id="3.90.79.10">
    <property type="entry name" value="Nucleoside Triphosphate Pyrophosphohydrolase"/>
    <property type="match status" value="1"/>
</dbReference>
<evidence type="ECO:0000313" key="3">
    <source>
        <dbReference type="EMBL" id="OGE40081.1"/>
    </source>
</evidence>
<keyword evidence="1" id="KW-0378">Hydrolase</keyword>
<reference evidence="3 4" key="1">
    <citation type="journal article" date="2016" name="Nat. Commun.">
        <title>Thousands of microbial genomes shed light on interconnected biogeochemical processes in an aquifer system.</title>
        <authorList>
            <person name="Anantharaman K."/>
            <person name="Brown C.T."/>
            <person name="Hug L.A."/>
            <person name="Sharon I."/>
            <person name="Castelle C.J."/>
            <person name="Probst A.J."/>
            <person name="Thomas B.C."/>
            <person name="Singh A."/>
            <person name="Wilkins M.J."/>
            <person name="Karaoz U."/>
            <person name="Brodie E.L."/>
            <person name="Williams K.H."/>
            <person name="Hubbard S.S."/>
            <person name="Banfield J.F."/>
        </authorList>
    </citation>
    <scope>NUCLEOTIDE SEQUENCE [LARGE SCALE GENOMIC DNA]</scope>
</reference>
<evidence type="ECO:0000313" key="4">
    <source>
        <dbReference type="Proteomes" id="UP000177328"/>
    </source>
</evidence>
<dbReference type="PROSITE" id="PS51462">
    <property type="entry name" value="NUDIX"/>
    <property type="match status" value="1"/>
</dbReference>
<proteinExistence type="predicted"/>
<dbReference type="Pfam" id="PF00293">
    <property type="entry name" value="NUDIX"/>
    <property type="match status" value="1"/>
</dbReference>